<dbReference type="AlphaFoldDB" id="A0A9N7NI24"/>
<accession>A0A9N7NI24</accession>
<evidence type="ECO:0000313" key="11">
    <source>
        <dbReference type="Proteomes" id="UP001153555"/>
    </source>
</evidence>
<feature type="domain" description="Subtilisin-like protease fibronectin type-III" evidence="9">
    <location>
        <begin position="369"/>
        <end position="467"/>
    </location>
</feature>
<comment type="similarity">
    <text evidence="1 7">Belongs to the peptidase S8 family.</text>
</comment>
<keyword evidence="3" id="KW-0732">Signal</keyword>
<dbReference type="InterPro" id="IPR034197">
    <property type="entry name" value="Peptidases_S8_3"/>
</dbReference>
<protein>
    <submittedName>
        <fullName evidence="10">CO(2)-response secreted protease</fullName>
    </submittedName>
</protein>
<keyword evidence="11" id="KW-1185">Reference proteome</keyword>
<keyword evidence="5 7" id="KW-0720">Serine protease</keyword>
<evidence type="ECO:0000256" key="6">
    <source>
        <dbReference type="PIRSR" id="PIRSR615500-1"/>
    </source>
</evidence>
<evidence type="ECO:0000256" key="3">
    <source>
        <dbReference type="ARBA" id="ARBA00022729"/>
    </source>
</evidence>
<keyword evidence="2 7" id="KW-0645">Protease</keyword>
<comment type="caution">
    <text evidence="10">The sequence shown here is derived from an EMBL/GenBank/DDBJ whole genome shotgun (WGS) entry which is preliminary data.</text>
</comment>
<dbReference type="SUPFAM" id="SSF52743">
    <property type="entry name" value="Subtilisin-like"/>
    <property type="match status" value="1"/>
</dbReference>
<dbReference type="FunFam" id="2.60.40.2310:FF:000001">
    <property type="entry name" value="Subtilisin-like protease SBT1.5"/>
    <property type="match status" value="1"/>
</dbReference>
<proteinExistence type="inferred from homology"/>
<dbReference type="Gene3D" id="3.40.50.200">
    <property type="entry name" value="Peptidase S8/S53 domain"/>
    <property type="match status" value="2"/>
</dbReference>
<evidence type="ECO:0000259" key="8">
    <source>
        <dbReference type="Pfam" id="PF00082"/>
    </source>
</evidence>
<dbReference type="InterPro" id="IPR015500">
    <property type="entry name" value="Peptidase_S8_subtilisin-rel"/>
</dbReference>
<dbReference type="EMBL" id="CACSLK010027831">
    <property type="protein sequence ID" value="CAA0831065.1"/>
    <property type="molecule type" value="Genomic_DNA"/>
</dbReference>
<feature type="active site" description="Charge relay system" evidence="6 7">
    <location>
        <position position="62"/>
    </location>
</feature>
<dbReference type="Proteomes" id="UP001153555">
    <property type="component" value="Unassembled WGS sequence"/>
</dbReference>
<evidence type="ECO:0000256" key="7">
    <source>
        <dbReference type="PROSITE-ProRule" id="PRU01240"/>
    </source>
</evidence>
<feature type="domain" description="Peptidase S8/S53" evidence="8">
    <location>
        <begin position="260"/>
        <end position="300"/>
    </location>
</feature>
<dbReference type="CDD" id="cd04852">
    <property type="entry name" value="Peptidases_S8_3"/>
    <property type="match status" value="1"/>
</dbReference>
<dbReference type="Pfam" id="PF17766">
    <property type="entry name" value="fn3_6"/>
    <property type="match status" value="1"/>
</dbReference>
<dbReference type="PROSITE" id="PS51892">
    <property type="entry name" value="SUBTILASE"/>
    <property type="match status" value="1"/>
</dbReference>
<reference evidence="10" key="1">
    <citation type="submission" date="2019-12" db="EMBL/GenBank/DDBJ databases">
        <authorList>
            <person name="Scholes J."/>
        </authorList>
    </citation>
    <scope>NUCLEOTIDE SEQUENCE</scope>
</reference>
<dbReference type="PANTHER" id="PTHR10795">
    <property type="entry name" value="PROPROTEIN CONVERTASE SUBTILISIN/KEXIN"/>
    <property type="match status" value="1"/>
</dbReference>
<evidence type="ECO:0000256" key="4">
    <source>
        <dbReference type="ARBA" id="ARBA00022801"/>
    </source>
</evidence>
<organism evidence="10 11">
    <name type="scientific">Striga hermonthica</name>
    <name type="common">Purple witchweed</name>
    <name type="synonym">Buchnera hermonthica</name>
    <dbReference type="NCBI Taxonomy" id="68872"/>
    <lineage>
        <taxon>Eukaryota</taxon>
        <taxon>Viridiplantae</taxon>
        <taxon>Streptophyta</taxon>
        <taxon>Embryophyta</taxon>
        <taxon>Tracheophyta</taxon>
        <taxon>Spermatophyta</taxon>
        <taxon>Magnoliopsida</taxon>
        <taxon>eudicotyledons</taxon>
        <taxon>Gunneridae</taxon>
        <taxon>Pentapetalae</taxon>
        <taxon>asterids</taxon>
        <taxon>lamiids</taxon>
        <taxon>Lamiales</taxon>
        <taxon>Orobanchaceae</taxon>
        <taxon>Buchnereae</taxon>
        <taxon>Striga</taxon>
    </lineage>
</organism>
<dbReference type="PRINTS" id="PR00723">
    <property type="entry name" value="SUBTILISIN"/>
</dbReference>
<keyword evidence="4 7" id="KW-0378">Hydrolase</keyword>
<evidence type="ECO:0000256" key="5">
    <source>
        <dbReference type="ARBA" id="ARBA00022825"/>
    </source>
</evidence>
<dbReference type="InterPro" id="IPR041469">
    <property type="entry name" value="Subtilisin-like_FN3"/>
</dbReference>
<dbReference type="OrthoDB" id="10256524at2759"/>
<feature type="active site" description="Charge relay system" evidence="6 7">
    <location>
        <position position="267"/>
    </location>
</feature>
<evidence type="ECO:0000256" key="2">
    <source>
        <dbReference type="ARBA" id="ARBA00022670"/>
    </source>
</evidence>
<dbReference type="GO" id="GO:0004252">
    <property type="term" value="F:serine-type endopeptidase activity"/>
    <property type="evidence" value="ECO:0007669"/>
    <property type="project" value="UniProtKB-UniRule"/>
</dbReference>
<dbReference type="InterPro" id="IPR045051">
    <property type="entry name" value="SBT"/>
</dbReference>
<dbReference type="InterPro" id="IPR000209">
    <property type="entry name" value="Peptidase_S8/S53_dom"/>
</dbReference>
<evidence type="ECO:0000313" key="10">
    <source>
        <dbReference type="EMBL" id="CAA0831065.1"/>
    </source>
</evidence>
<feature type="active site" description="Charge relay system" evidence="6 7">
    <location>
        <position position="125"/>
    </location>
</feature>
<dbReference type="GO" id="GO:0006508">
    <property type="term" value="P:proteolysis"/>
    <property type="evidence" value="ECO:0007669"/>
    <property type="project" value="UniProtKB-KW"/>
</dbReference>
<gene>
    <name evidence="10" type="ORF">SHERM_26448</name>
</gene>
<dbReference type="InterPro" id="IPR023828">
    <property type="entry name" value="Peptidase_S8_Ser-AS"/>
</dbReference>
<dbReference type="Pfam" id="PF00082">
    <property type="entry name" value="Peptidase_S8"/>
    <property type="match status" value="2"/>
</dbReference>
<sequence>MEERRGVVSGFPDSGLQLHTTHSWDFLLAQDHAFQAIPPSVSPPYASNFSAGAYETIIGLLDSGIWPEAPSFSPSPDMDRIPRRWKGECMGGINFSCNGKVIGARYYENPHSRVKITSARDEHGHGTHTASTAAGMPVNGASYYGLAKGRARGGSPASRIAVYRVCGRVECSESALLKAFDDAIDDRVDVISVSIGNGVGDNFFADPIAIGAFHATARGITVVCSAGNGGPTSTSPYQFYQAWPPFDDIHKIPGRNPPLYVIISGTSMSCPRVAAIAALVQSHHPTWSPSAIRSAIITTVATPYDIGSGEISLTAPLRPGLVYETETTDYIQFICNLGYNTSMIKIVASNLTAHNFSCPCTSHRDFVSDMNYPSISISGLKTNRQKTVRRTVTNVGDPYATYTVTIEAPPSLKVQVVPTTLQFTQYVQKLTFHVTFKDTASSASEEHSFGAITWTDGKHKVRSPFAVRRRGKDGCN</sequence>
<evidence type="ECO:0000256" key="1">
    <source>
        <dbReference type="ARBA" id="ARBA00011073"/>
    </source>
</evidence>
<evidence type="ECO:0000259" key="9">
    <source>
        <dbReference type="Pfam" id="PF17766"/>
    </source>
</evidence>
<feature type="domain" description="Peptidase S8/S53" evidence="8">
    <location>
        <begin position="56"/>
        <end position="235"/>
    </location>
</feature>
<dbReference type="InterPro" id="IPR036852">
    <property type="entry name" value="Peptidase_S8/S53_dom_sf"/>
</dbReference>
<name>A0A9N7NI24_STRHE</name>
<dbReference type="PROSITE" id="PS00138">
    <property type="entry name" value="SUBTILASE_SER"/>
    <property type="match status" value="1"/>
</dbReference>
<dbReference type="Gene3D" id="2.60.40.2310">
    <property type="match status" value="1"/>
</dbReference>